<dbReference type="Proteomes" id="UP001178461">
    <property type="component" value="Chromosome 8"/>
</dbReference>
<keyword evidence="3" id="KW-1185">Reference proteome</keyword>
<dbReference type="Gene3D" id="1.20.1250.70">
    <property type="entry name" value="Interleukin-15/Interleukin-21"/>
    <property type="match status" value="1"/>
</dbReference>
<feature type="region of interest" description="Disordered" evidence="1">
    <location>
        <begin position="35"/>
        <end position="54"/>
    </location>
</feature>
<dbReference type="EMBL" id="OX395133">
    <property type="protein sequence ID" value="CAI5780661.1"/>
    <property type="molecule type" value="Genomic_DNA"/>
</dbReference>
<dbReference type="SUPFAM" id="SSF47266">
    <property type="entry name" value="4-helical cytokines"/>
    <property type="match status" value="1"/>
</dbReference>
<proteinExistence type="predicted"/>
<reference evidence="2" key="1">
    <citation type="submission" date="2022-12" db="EMBL/GenBank/DDBJ databases">
        <authorList>
            <person name="Alioto T."/>
            <person name="Alioto T."/>
            <person name="Gomez Garrido J."/>
        </authorList>
    </citation>
    <scope>NUCLEOTIDE SEQUENCE</scope>
</reference>
<evidence type="ECO:0008006" key="4">
    <source>
        <dbReference type="Google" id="ProtNLM"/>
    </source>
</evidence>
<organism evidence="2 3">
    <name type="scientific">Podarcis lilfordi</name>
    <name type="common">Lilford's wall lizard</name>
    <dbReference type="NCBI Taxonomy" id="74358"/>
    <lineage>
        <taxon>Eukaryota</taxon>
        <taxon>Metazoa</taxon>
        <taxon>Chordata</taxon>
        <taxon>Craniata</taxon>
        <taxon>Vertebrata</taxon>
        <taxon>Euteleostomi</taxon>
        <taxon>Lepidosauria</taxon>
        <taxon>Squamata</taxon>
        <taxon>Bifurcata</taxon>
        <taxon>Unidentata</taxon>
        <taxon>Episquamata</taxon>
        <taxon>Laterata</taxon>
        <taxon>Lacertibaenia</taxon>
        <taxon>Lacertidae</taxon>
        <taxon>Podarcis</taxon>
    </lineage>
</organism>
<evidence type="ECO:0000256" key="1">
    <source>
        <dbReference type="SAM" id="MobiDB-lite"/>
    </source>
</evidence>
<sequence>MLWSRLLVLTPNSHPEAREVWQRLHPAECPESLVLPRSSQKGLRRSEEPEGRRKQQWTNIFGLGGVMPEIGATPHPSALHNLCIFLLAMLLLGLPAARQLSCQTESIGLLQSIIQRMGNSSNGTLFTPDNITVCYADNLSCFYQELQVVQRAQEGQTQRLLSRLATRLNQVQVKLRRRSQSQSRCPTCRLCRYHPERPVLVFLNRLLELYQWNCRNGVSLGGKYCPPPAP</sequence>
<protein>
    <recommendedName>
        <fullName evidence="4">Interleukin</fullName>
    </recommendedName>
</protein>
<gene>
    <name evidence="2" type="ORF">PODLI_1B040902</name>
</gene>
<name>A0AA35KND4_9SAUR</name>
<accession>A0AA35KND4</accession>
<dbReference type="AlphaFoldDB" id="A0AA35KND4"/>
<feature type="compositionally biased region" description="Basic and acidic residues" evidence="1">
    <location>
        <begin position="44"/>
        <end position="53"/>
    </location>
</feature>
<evidence type="ECO:0000313" key="3">
    <source>
        <dbReference type="Proteomes" id="UP001178461"/>
    </source>
</evidence>
<evidence type="ECO:0000313" key="2">
    <source>
        <dbReference type="EMBL" id="CAI5780661.1"/>
    </source>
</evidence>
<dbReference type="InterPro" id="IPR009079">
    <property type="entry name" value="4_helix_cytokine-like_core"/>
</dbReference>